<proteinExistence type="predicted"/>
<sequence>MKIKEFKIIAMELVTLDRSRCIQIPETLLEQLGIEYDSQFQVEVQDGKLVLNPIKEEPKVYYENDVLVVDSQLLVNPEAFIEELRQERMNELML</sequence>
<dbReference type="SUPFAM" id="SSF89447">
    <property type="entry name" value="AbrB/MazE/MraZ-like"/>
    <property type="match status" value="1"/>
</dbReference>
<dbReference type="Proteomes" id="UP000438345">
    <property type="component" value="Plasmid p1FD4"/>
</dbReference>
<dbReference type="RefSeq" id="WP_123230037.1">
    <property type="nucleotide sequence ID" value="NZ_CP046974.1"/>
</dbReference>
<dbReference type="EMBL" id="CP046974">
    <property type="protein sequence ID" value="QGZ92916.1"/>
    <property type="molecule type" value="Genomic_DNA"/>
</dbReference>
<evidence type="ECO:0000313" key="1">
    <source>
        <dbReference type="EMBL" id="QGZ92916.1"/>
    </source>
</evidence>
<name>A0A857DC08_MICAE</name>
<geneLocation type="plasmid" evidence="2">
    <name>p1fd4</name>
</geneLocation>
<organism evidence="1 2">
    <name type="scientific">Microcystis aeruginosa FD4</name>
    <dbReference type="NCBI Taxonomy" id="2686288"/>
    <lineage>
        <taxon>Bacteria</taxon>
        <taxon>Bacillati</taxon>
        <taxon>Cyanobacteriota</taxon>
        <taxon>Cyanophyceae</taxon>
        <taxon>Oscillatoriophycideae</taxon>
        <taxon>Chroococcales</taxon>
        <taxon>Microcystaceae</taxon>
        <taxon>Microcystis</taxon>
    </lineage>
</organism>
<dbReference type="InterPro" id="IPR037914">
    <property type="entry name" value="SpoVT-AbrB_sf"/>
</dbReference>
<evidence type="ECO:0000313" key="2">
    <source>
        <dbReference type="Proteomes" id="UP000438345"/>
    </source>
</evidence>
<accession>A0A857DC08</accession>
<reference evidence="1 2" key="1">
    <citation type="submission" date="2019-12" db="EMBL/GenBank/DDBJ databases">
        <title>Complete genome sequence of Microcystis aeruginosa strain FD4.</title>
        <authorList>
            <person name="Urakawa H."/>
        </authorList>
    </citation>
    <scope>NUCLEOTIDE SEQUENCE [LARGE SCALE GENOMIC DNA]</scope>
    <source>
        <strain evidence="1 2">FD4</strain>
        <plasmid evidence="2">p1fd4</plasmid>
    </source>
</reference>
<gene>
    <name evidence="1" type="ORF">GQR42_27130</name>
</gene>
<protein>
    <submittedName>
        <fullName evidence="1">AbrB family transcriptional regulator</fullName>
    </submittedName>
</protein>
<dbReference type="AlphaFoldDB" id="A0A857DC08"/>
<dbReference type="Gene3D" id="2.10.260.10">
    <property type="match status" value="1"/>
</dbReference>
<keyword evidence="1" id="KW-0614">Plasmid</keyword>